<feature type="non-terminal residue" evidence="2">
    <location>
        <position position="87"/>
    </location>
</feature>
<dbReference type="RefSeq" id="XP_014146604.1">
    <property type="nucleotide sequence ID" value="XM_014291129.1"/>
</dbReference>
<proteinExistence type="predicted"/>
<dbReference type="Gene3D" id="1.20.140.10">
    <property type="entry name" value="Butyryl-CoA Dehydrogenase, subunit A, domain 3"/>
    <property type="match status" value="1"/>
</dbReference>
<dbReference type="SUPFAM" id="SSF47203">
    <property type="entry name" value="Acyl-CoA dehydrogenase C-terminal domain-like"/>
    <property type="match status" value="1"/>
</dbReference>
<dbReference type="Proteomes" id="UP000054560">
    <property type="component" value="Unassembled WGS sequence"/>
</dbReference>
<dbReference type="GeneID" id="25915242"/>
<sequence length="87" mass="9322">MLVERFTTYHRRSYVCKAGVGDVLIGAAASIADMNGVPKVSHIKDKLVEMTHMNETIYATGIAASHQGYATASGAYIADDMLANVCK</sequence>
<dbReference type="Pfam" id="PF03241">
    <property type="entry name" value="HpaB"/>
    <property type="match status" value="1"/>
</dbReference>
<organism evidence="2 3">
    <name type="scientific">Sphaeroforma arctica JP610</name>
    <dbReference type="NCBI Taxonomy" id="667725"/>
    <lineage>
        <taxon>Eukaryota</taxon>
        <taxon>Ichthyosporea</taxon>
        <taxon>Ichthyophonida</taxon>
        <taxon>Sphaeroforma</taxon>
    </lineage>
</organism>
<accession>A0A0L0F7I8</accession>
<feature type="domain" description="HpaB/PvcC/4-BUDH C-terminal" evidence="1">
    <location>
        <begin position="2"/>
        <end position="87"/>
    </location>
</feature>
<evidence type="ECO:0000259" key="1">
    <source>
        <dbReference type="Pfam" id="PF03241"/>
    </source>
</evidence>
<dbReference type="GO" id="GO:0016627">
    <property type="term" value="F:oxidoreductase activity, acting on the CH-CH group of donors"/>
    <property type="evidence" value="ECO:0007669"/>
    <property type="project" value="InterPro"/>
</dbReference>
<dbReference type="EMBL" id="KQ246633">
    <property type="protein sequence ID" value="KNC72702.1"/>
    <property type="molecule type" value="Genomic_DNA"/>
</dbReference>
<evidence type="ECO:0000313" key="2">
    <source>
        <dbReference type="EMBL" id="KNC72702.1"/>
    </source>
</evidence>
<dbReference type="InterPro" id="IPR024719">
    <property type="entry name" value="HpaB/PvcC/4-BUDH_C"/>
</dbReference>
<dbReference type="AlphaFoldDB" id="A0A0L0F7I8"/>
<dbReference type="InterPro" id="IPR036250">
    <property type="entry name" value="AcylCo_DH-like_C"/>
</dbReference>
<dbReference type="InterPro" id="IPR004925">
    <property type="entry name" value="HpaB/PvcC/4-BUDH"/>
</dbReference>
<dbReference type="STRING" id="667725.A0A0L0F7I8"/>
<gene>
    <name evidence="2" type="ORF">SARC_14738</name>
</gene>
<dbReference type="PANTHER" id="PTHR36117:SF3">
    <property type="entry name" value="4-HYDROXYPHENYLACETATE 3-MONOOXYGENASE-RELATED"/>
    <property type="match status" value="1"/>
</dbReference>
<keyword evidence="3" id="KW-1185">Reference proteome</keyword>
<name>A0A0L0F7I8_9EUKA</name>
<evidence type="ECO:0000313" key="3">
    <source>
        <dbReference type="Proteomes" id="UP000054560"/>
    </source>
</evidence>
<dbReference type="OrthoDB" id="417226at2759"/>
<dbReference type="PANTHER" id="PTHR36117">
    <property type="entry name" value="4-HYDROXYPHENYLACETATE 3-MONOOXYGENASE-RELATED"/>
    <property type="match status" value="1"/>
</dbReference>
<reference evidence="2 3" key="1">
    <citation type="submission" date="2011-02" db="EMBL/GenBank/DDBJ databases">
        <title>The Genome Sequence of Sphaeroforma arctica JP610.</title>
        <authorList>
            <consortium name="The Broad Institute Genome Sequencing Platform"/>
            <person name="Russ C."/>
            <person name="Cuomo C."/>
            <person name="Young S.K."/>
            <person name="Zeng Q."/>
            <person name="Gargeya S."/>
            <person name="Alvarado L."/>
            <person name="Berlin A."/>
            <person name="Chapman S.B."/>
            <person name="Chen Z."/>
            <person name="Freedman E."/>
            <person name="Gellesch M."/>
            <person name="Goldberg J."/>
            <person name="Griggs A."/>
            <person name="Gujja S."/>
            <person name="Heilman E."/>
            <person name="Heiman D."/>
            <person name="Howarth C."/>
            <person name="Mehta T."/>
            <person name="Neiman D."/>
            <person name="Pearson M."/>
            <person name="Roberts A."/>
            <person name="Saif S."/>
            <person name="Shea T."/>
            <person name="Shenoy N."/>
            <person name="Sisk P."/>
            <person name="Stolte C."/>
            <person name="Sykes S."/>
            <person name="White J."/>
            <person name="Yandava C."/>
            <person name="Burger G."/>
            <person name="Gray M.W."/>
            <person name="Holland P.W.H."/>
            <person name="King N."/>
            <person name="Lang F.B.F."/>
            <person name="Roger A.J."/>
            <person name="Ruiz-Trillo I."/>
            <person name="Haas B."/>
            <person name="Nusbaum C."/>
            <person name="Birren B."/>
        </authorList>
    </citation>
    <scope>NUCLEOTIDE SEQUENCE [LARGE SCALE GENOMIC DNA]</scope>
    <source>
        <strain evidence="2 3">JP610</strain>
    </source>
</reference>
<protein>
    <recommendedName>
        <fullName evidence="1">HpaB/PvcC/4-BUDH C-terminal domain-containing protein</fullName>
    </recommendedName>
</protein>